<reference evidence="12 13" key="1">
    <citation type="submission" date="2015-01" db="EMBL/GenBank/DDBJ databases">
        <title>Vibrio sp. C1 JCM 19231 whole genome shotgun sequence.</title>
        <authorList>
            <person name="Sawabe T."/>
            <person name="Meirelles P."/>
            <person name="Feng G."/>
            <person name="Sayaka M."/>
            <person name="Hattori M."/>
            <person name="Ohkuma M."/>
        </authorList>
    </citation>
    <scope>NUCLEOTIDE SEQUENCE [LARGE SCALE GENOMIC DNA]</scope>
    <source>
        <strain evidence="13">JCM 19231</strain>
    </source>
</reference>
<keyword evidence="2 10" id="KW-0547">Nucleotide-binding</keyword>
<dbReference type="PANTHER" id="PTHR30591">
    <property type="entry name" value="RECBCD ENZYME SUBUNIT RECC"/>
    <property type="match status" value="1"/>
</dbReference>
<evidence type="ECO:0000313" key="13">
    <source>
        <dbReference type="Proteomes" id="UP000031671"/>
    </source>
</evidence>
<evidence type="ECO:0000259" key="11">
    <source>
        <dbReference type="Pfam" id="PF17946"/>
    </source>
</evidence>
<dbReference type="PIRSF" id="PIRSF000980">
    <property type="entry name" value="RecC"/>
    <property type="match status" value="1"/>
</dbReference>
<dbReference type="SUPFAM" id="SSF52540">
    <property type="entry name" value="P-loop containing nucleoside triphosphate hydrolases"/>
    <property type="match status" value="2"/>
</dbReference>
<proteinExistence type="inferred from homology"/>
<gene>
    <name evidence="10" type="primary">recC</name>
    <name evidence="12" type="ORF">JCM19231_5497</name>
</gene>
<evidence type="ECO:0000256" key="1">
    <source>
        <dbReference type="ARBA" id="ARBA00022722"/>
    </source>
</evidence>
<keyword evidence="9 10" id="KW-0234">DNA repair</keyword>
<dbReference type="GO" id="GO:0008854">
    <property type="term" value="F:exodeoxyribonuclease V activity"/>
    <property type="evidence" value="ECO:0007669"/>
    <property type="project" value="InterPro"/>
</dbReference>
<accession>A0A0B8NTP9</accession>
<reference evidence="12 13" key="2">
    <citation type="submission" date="2015-01" db="EMBL/GenBank/DDBJ databases">
        <authorList>
            <consortium name="NBRP consortium"/>
            <person name="Sawabe T."/>
            <person name="Meirelles P."/>
            <person name="Feng G."/>
            <person name="Sayaka M."/>
            <person name="Hattori M."/>
            <person name="Ohkuma M."/>
        </authorList>
    </citation>
    <scope>NUCLEOTIDE SEQUENCE [LARGE SCALE GENOMIC DNA]</scope>
    <source>
        <strain evidence="13">JCM 19231</strain>
    </source>
</reference>
<dbReference type="GO" id="GO:0003677">
    <property type="term" value="F:DNA binding"/>
    <property type="evidence" value="ECO:0007669"/>
    <property type="project" value="UniProtKB-UniRule"/>
</dbReference>
<evidence type="ECO:0000256" key="7">
    <source>
        <dbReference type="ARBA" id="ARBA00022840"/>
    </source>
</evidence>
<keyword evidence="6 10" id="KW-0269">Exonuclease</keyword>
<evidence type="ECO:0000256" key="8">
    <source>
        <dbReference type="ARBA" id="ARBA00023125"/>
    </source>
</evidence>
<dbReference type="GO" id="GO:0000724">
    <property type="term" value="P:double-strand break repair via homologous recombination"/>
    <property type="evidence" value="ECO:0007669"/>
    <property type="project" value="UniProtKB-UniRule"/>
</dbReference>
<dbReference type="GO" id="GO:0005524">
    <property type="term" value="F:ATP binding"/>
    <property type="evidence" value="ECO:0007669"/>
    <property type="project" value="UniProtKB-UniRule"/>
</dbReference>
<organism evidence="12 13">
    <name type="scientific">Vibrio ishigakensis</name>
    <dbReference type="NCBI Taxonomy" id="1481914"/>
    <lineage>
        <taxon>Bacteria</taxon>
        <taxon>Pseudomonadati</taxon>
        <taxon>Pseudomonadota</taxon>
        <taxon>Gammaproteobacteria</taxon>
        <taxon>Vibrionales</taxon>
        <taxon>Vibrionaceae</taxon>
        <taxon>Vibrio</taxon>
    </lineage>
</organism>
<comment type="miscellaneous">
    <text evidence="10">In the RecBCD complex, RecB has a slow 3'-5' helicase, an exonuclease activity and loads RecA onto ssDNA, RecD has a fast 5'-3' helicase activity, while RecC stimulates the ATPase and processivity of the RecB helicase and contributes to recognition of the Chi site.</text>
</comment>
<dbReference type="PANTHER" id="PTHR30591:SF1">
    <property type="entry name" value="RECBCD ENZYME SUBUNIT RECC"/>
    <property type="match status" value="1"/>
</dbReference>
<evidence type="ECO:0000256" key="10">
    <source>
        <dbReference type="HAMAP-Rule" id="MF_01486"/>
    </source>
</evidence>
<dbReference type="InterPro" id="IPR027417">
    <property type="entry name" value="P-loop_NTPase"/>
</dbReference>
<evidence type="ECO:0000256" key="3">
    <source>
        <dbReference type="ARBA" id="ARBA00022763"/>
    </source>
</evidence>
<dbReference type="HAMAP" id="MF_01486">
    <property type="entry name" value="RecC"/>
    <property type="match status" value="1"/>
</dbReference>
<name>A0A0B8NTP9_9VIBR</name>
<dbReference type="InterPro" id="IPR013986">
    <property type="entry name" value="DExx_box_DNA_helicase_dom_sf"/>
</dbReference>
<dbReference type="SUPFAM" id="SSF52980">
    <property type="entry name" value="Restriction endonuclease-like"/>
    <property type="match status" value="1"/>
</dbReference>
<keyword evidence="1 10" id="KW-0540">Nuclease</keyword>
<dbReference type="Pfam" id="PF04257">
    <property type="entry name" value="Exonuc_V_gamma"/>
    <property type="match status" value="1"/>
</dbReference>
<dbReference type="Gene3D" id="3.40.50.10930">
    <property type="match status" value="1"/>
</dbReference>
<comment type="caution">
    <text evidence="12">The sequence shown here is derived from an EMBL/GenBank/DDBJ whole genome shotgun (WGS) entry which is preliminary data.</text>
</comment>
<dbReference type="NCBIfam" id="TIGR01450">
    <property type="entry name" value="recC"/>
    <property type="match status" value="1"/>
</dbReference>
<evidence type="ECO:0000256" key="4">
    <source>
        <dbReference type="ARBA" id="ARBA00022801"/>
    </source>
</evidence>
<evidence type="ECO:0000256" key="9">
    <source>
        <dbReference type="ARBA" id="ARBA00023204"/>
    </source>
</evidence>
<comment type="function">
    <text evidence="10">A helicase/nuclease that prepares dsDNA breaks (DSB) for recombinational DNA repair. Binds to DSBs and unwinds DNA via a highly rapid and processive ATP-dependent bidirectional helicase activity. Unwinds dsDNA until it encounters a Chi (crossover hotspot instigator) sequence from the 3' direction. Cuts ssDNA a few nucleotides 3' to the Chi site. The properties and activities of the enzyme are changed at Chi. The Chi-altered holoenzyme produces a long 3'-ssDNA overhang and facilitates RecA-binding to the ssDNA for homologous DNA recombination and repair. Holoenzyme degrades any linearized DNA that is unable to undergo homologous recombination. In the holoenzyme this subunit recognizes the wild-type Chi sequence, and when added to isolated RecB increases its ATP-dependent helicase processivity.</text>
</comment>
<keyword evidence="5 10" id="KW-0347">Helicase</keyword>
<comment type="similarity">
    <text evidence="10">Belongs to the RecC family.</text>
</comment>
<evidence type="ECO:0000256" key="6">
    <source>
        <dbReference type="ARBA" id="ARBA00022839"/>
    </source>
</evidence>
<dbReference type="GO" id="GO:0009338">
    <property type="term" value="C:exodeoxyribonuclease V complex"/>
    <property type="evidence" value="ECO:0007669"/>
    <property type="project" value="InterPro"/>
</dbReference>
<dbReference type="GO" id="GO:0003678">
    <property type="term" value="F:DNA helicase activity"/>
    <property type="evidence" value="ECO:0007669"/>
    <property type="project" value="UniProtKB-UniRule"/>
</dbReference>
<dbReference type="FunFam" id="3.40.50.300:FF:001153">
    <property type="entry name" value="RecBCD enzyme subunit RecC"/>
    <property type="match status" value="1"/>
</dbReference>
<dbReference type="Gene3D" id="1.10.10.160">
    <property type="match status" value="1"/>
</dbReference>
<dbReference type="EMBL" id="BBRZ01000005">
    <property type="protein sequence ID" value="GAM54533.1"/>
    <property type="molecule type" value="Genomic_DNA"/>
</dbReference>
<comment type="subunit">
    <text evidence="10">Heterotrimer of RecB, RecC and RecD. All subunits contribute to DNA-binding.</text>
</comment>
<dbReference type="AlphaFoldDB" id="A0A0B8NTP9"/>
<evidence type="ECO:0000256" key="5">
    <source>
        <dbReference type="ARBA" id="ARBA00022806"/>
    </source>
</evidence>
<keyword evidence="3 10" id="KW-0227">DNA damage</keyword>
<sequence>MFTVYHSNQIDLLKSLLTALIKQQPLTSPFEQEQILVQSPGMSQWLKMEIAEQDGIAANINFPLPATFIWNMFIEVLPDVPVRSAFNKEAMTWKLMQILPSLLERESFISLAHYLEQDEDGSKCYQLAEKIADIFDGYLVYRPDYILAWEGGEHPEELGEQGLWQGELWRELSSYTESLGQSPYHRANLYQDFIDALTSGQSVDTQGLPKRLFVFGISSLPPKYLEALKALGEHIDVHLLFHNPCRYYWGDVKDQKTLTRMAKLSRPRIRWQGQGIEQESGEALLKGDIEQNLLPESHHLAVSNNLLASLGKQGRDNLHLLSQLESNEVEAFVDLDSQSLLPLIQQDMLDLNQHQDDTQLNSSHHKPMLPLGDDSISLHSCHSPTREVEVLYDQLLHMFNADPQLKPKDIIVMVSDINAYAPVIQAIFGNAPFERRIPFSISDRTASQESPVLNAFMQLLNLPNSRFERGEMLALLETPAILQRFGISESEFDLLSLWVEEAGIRWGLDSTTSVELELPQIEQNTWLFGLRRILMGYAMSSEYSFDLADESIAPYEQIEGLQADLAGKLAHFVETLIEYRATLGNARSASEWLVQLNKMLGAFFELDVDNELAIKTIRDALSRLVEQTSEAGFEQVIDLRVVSDYLQNKLDSTRISQRFLAGQVNFCTLMPMRSIPFKVVCLLGMNDGAYPRNVAKEGFDLINVKSRHGDRSRRDDDRYLFLEAMLSAQSKLYISYVGQSILDNTPRLPSIVVTELLEYCAQNYCLEGDEALSVDDSGAKLVKAITYKHSMTPFSPNAFKQQGSFASEWADVANMLVSPKHEASESILTEVPAEIDLEEFIRFWTLPVKFFFNRQLDIYFEGQRESIEDNEPFALSGLDAFVFKDQLLQAQLEKGDQGVEQLAQWLRVSGQLPIGYFGDAELHEVKTISKEIANEVAFLTGSKQQDVEVSLPITLPSGETRQLVGWLKQRYASGGVYYRAGSARSQDILSAGFVIWQQASVVLLAPLMLSALIRKTACNTTTLNLWTQRVRRACSMS</sequence>
<dbReference type="Pfam" id="PF17946">
    <property type="entry name" value="RecC_C"/>
    <property type="match status" value="1"/>
</dbReference>
<keyword evidence="8 10" id="KW-0238">DNA-binding</keyword>
<protein>
    <recommendedName>
        <fullName evidence="10">RecBCD enzyme subunit RecC</fullName>
    </recommendedName>
    <alternativeName>
        <fullName evidence="10">Exonuclease V subunit RecC</fullName>
        <shortName evidence="10">ExoV subunit RecC</shortName>
    </alternativeName>
    <alternativeName>
        <fullName evidence="10">Helicase/nuclease RecBCD subunit RecC</fullName>
    </alternativeName>
</protein>
<dbReference type="Gene3D" id="3.40.50.300">
    <property type="entry name" value="P-loop containing nucleotide triphosphate hydrolases"/>
    <property type="match status" value="2"/>
</dbReference>
<dbReference type="Proteomes" id="UP000031671">
    <property type="component" value="Unassembled WGS sequence"/>
</dbReference>
<evidence type="ECO:0000313" key="12">
    <source>
        <dbReference type="EMBL" id="GAM54533.1"/>
    </source>
</evidence>
<dbReference type="Gene3D" id="1.10.10.990">
    <property type="match status" value="1"/>
</dbReference>
<dbReference type="InterPro" id="IPR041500">
    <property type="entry name" value="RecC_C"/>
</dbReference>
<evidence type="ECO:0000256" key="2">
    <source>
        <dbReference type="ARBA" id="ARBA00022741"/>
    </source>
</evidence>
<dbReference type="InterPro" id="IPR011335">
    <property type="entry name" value="Restrct_endonuc-II-like"/>
</dbReference>
<keyword evidence="13" id="KW-1185">Reference proteome</keyword>
<dbReference type="InterPro" id="IPR006697">
    <property type="entry name" value="RecC"/>
</dbReference>
<keyword evidence="4 10" id="KW-0378">Hydrolase</keyword>
<keyword evidence="7 10" id="KW-0067">ATP-binding</keyword>
<feature type="domain" description="RecC C-terminal" evidence="11">
    <location>
        <begin position="832"/>
        <end position="991"/>
    </location>
</feature>